<sequence>MESEMLTQRITEACNNIPLSHLANIAQYSKNHFEKCLNKVPLCLKEILYRILILIGVHGVF</sequence>
<dbReference type="AlphaFoldDB" id="A0A1X0RRP7"/>
<accession>A0A1X0RRP7</accession>
<reference evidence="1 2" key="1">
    <citation type="journal article" date="2016" name="Proc. Natl. Acad. Sci. U.S.A.">
        <title>Lipid metabolic changes in an early divergent fungus govern the establishment of a mutualistic symbiosis with endobacteria.</title>
        <authorList>
            <person name="Lastovetsky O.A."/>
            <person name="Gaspar M.L."/>
            <person name="Mondo S.J."/>
            <person name="LaButti K.M."/>
            <person name="Sandor L."/>
            <person name="Grigoriev I.V."/>
            <person name="Henry S.A."/>
            <person name="Pawlowska T.E."/>
        </authorList>
    </citation>
    <scope>NUCLEOTIDE SEQUENCE [LARGE SCALE GENOMIC DNA]</scope>
    <source>
        <strain evidence="1 2">ATCC 11559</strain>
    </source>
</reference>
<protein>
    <submittedName>
        <fullName evidence="1">Uncharacterized protein</fullName>
    </submittedName>
</protein>
<evidence type="ECO:0000313" key="2">
    <source>
        <dbReference type="Proteomes" id="UP000242381"/>
    </source>
</evidence>
<proteinExistence type="predicted"/>
<evidence type="ECO:0000313" key="1">
    <source>
        <dbReference type="EMBL" id="ORE14726.1"/>
    </source>
</evidence>
<dbReference type="EMBL" id="KV921456">
    <property type="protein sequence ID" value="ORE14726.1"/>
    <property type="molecule type" value="Genomic_DNA"/>
</dbReference>
<name>A0A1X0RRP7_RHIZD</name>
<gene>
    <name evidence="1" type="ORF">BCV71DRAFT_186719</name>
</gene>
<dbReference type="Proteomes" id="UP000242381">
    <property type="component" value="Unassembled WGS sequence"/>
</dbReference>
<organism evidence="1 2">
    <name type="scientific">Rhizopus microsporus</name>
    <dbReference type="NCBI Taxonomy" id="58291"/>
    <lineage>
        <taxon>Eukaryota</taxon>
        <taxon>Fungi</taxon>
        <taxon>Fungi incertae sedis</taxon>
        <taxon>Mucoromycota</taxon>
        <taxon>Mucoromycotina</taxon>
        <taxon>Mucoromycetes</taxon>
        <taxon>Mucorales</taxon>
        <taxon>Mucorineae</taxon>
        <taxon>Rhizopodaceae</taxon>
        <taxon>Rhizopus</taxon>
    </lineage>
</organism>